<gene>
    <name evidence="2" type="ORF">AB0L16_13755</name>
</gene>
<name>A0ABV3JXE5_STRON</name>
<keyword evidence="3" id="KW-1185">Reference proteome</keyword>
<feature type="region of interest" description="Disordered" evidence="1">
    <location>
        <begin position="22"/>
        <end position="72"/>
    </location>
</feature>
<dbReference type="Proteomes" id="UP001552594">
    <property type="component" value="Unassembled WGS sequence"/>
</dbReference>
<feature type="compositionally biased region" description="Basic residues" evidence="1">
    <location>
        <begin position="63"/>
        <end position="72"/>
    </location>
</feature>
<comment type="caution">
    <text evidence="2">The sequence shown here is derived from an EMBL/GenBank/DDBJ whole genome shotgun (WGS) entry which is preliminary data.</text>
</comment>
<accession>A0ABV3JXE5</accession>
<reference evidence="2 3" key="1">
    <citation type="submission" date="2024-06" db="EMBL/GenBank/DDBJ databases">
        <title>The Natural Products Discovery Center: Release of the First 8490 Sequenced Strains for Exploring Actinobacteria Biosynthetic Diversity.</title>
        <authorList>
            <person name="Kalkreuter E."/>
            <person name="Kautsar S.A."/>
            <person name="Yang D."/>
            <person name="Bader C.D."/>
            <person name="Teijaro C.N."/>
            <person name="Fluegel L."/>
            <person name="Davis C.M."/>
            <person name="Simpson J.R."/>
            <person name="Lauterbach L."/>
            <person name="Steele A.D."/>
            <person name="Gui C."/>
            <person name="Meng S."/>
            <person name="Li G."/>
            <person name="Viehrig K."/>
            <person name="Ye F."/>
            <person name="Su P."/>
            <person name="Kiefer A.F."/>
            <person name="Nichols A."/>
            <person name="Cepeda A.J."/>
            <person name="Yan W."/>
            <person name="Fan B."/>
            <person name="Jiang Y."/>
            <person name="Adhikari A."/>
            <person name="Zheng C.-J."/>
            <person name="Schuster L."/>
            <person name="Cowan T.M."/>
            <person name="Smanski M.J."/>
            <person name="Chevrette M.G."/>
            <person name="De Carvalho L.P.S."/>
            <person name="Shen B."/>
        </authorList>
    </citation>
    <scope>NUCLEOTIDE SEQUENCE [LARGE SCALE GENOMIC DNA]</scope>
    <source>
        <strain evidence="2 3">NPDC052347</strain>
    </source>
</reference>
<dbReference type="RefSeq" id="WP_109280692.1">
    <property type="nucleotide sequence ID" value="NZ_JBFAUK010000008.1"/>
</dbReference>
<proteinExistence type="predicted"/>
<sequence>MHDLSVYAKVLCGGSRVEASTVMAKNKKQDRSRQAATQQQKKAQSAEEKAEQRIATPADVARKHPQRRFGHN</sequence>
<evidence type="ECO:0000256" key="1">
    <source>
        <dbReference type="SAM" id="MobiDB-lite"/>
    </source>
</evidence>
<protein>
    <submittedName>
        <fullName evidence="2">Uncharacterized protein</fullName>
    </submittedName>
</protein>
<evidence type="ECO:0000313" key="3">
    <source>
        <dbReference type="Proteomes" id="UP001552594"/>
    </source>
</evidence>
<organism evidence="2 3">
    <name type="scientific">Streptomyces orinoci</name>
    <name type="common">Streptoverticillium orinoci</name>
    <dbReference type="NCBI Taxonomy" id="67339"/>
    <lineage>
        <taxon>Bacteria</taxon>
        <taxon>Bacillati</taxon>
        <taxon>Actinomycetota</taxon>
        <taxon>Actinomycetes</taxon>
        <taxon>Kitasatosporales</taxon>
        <taxon>Streptomycetaceae</taxon>
        <taxon>Streptomyces</taxon>
    </lineage>
</organism>
<dbReference type="EMBL" id="JBFAUK010000008">
    <property type="protein sequence ID" value="MEV5507529.1"/>
    <property type="molecule type" value="Genomic_DNA"/>
</dbReference>
<feature type="compositionally biased region" description="Low complexity" evidence="1">
    <location>
        <begin position="34"/>
        <end position="43"/>
    </location>
</feature>
<evidence type="ECO:0000313" key="2">
    <source>
        <dbReference type="EMBL" id="MEV5507529.1"/>
    </source>
</evidence>